<dbReference type="Pfam" id="PF00003">
    <property type="entry name" value="7tm_3"/>
    <property type="match status" value="1"/>
</dbReference>
<dbReference type="InterPro" id="IPR017978">
    <property type="entry name" value="GPCR_3_C"/>
</dbReference>
<dbReference type="Proteomes" id="UP001648503">
    <property type="component" value="Unassembled WGS sequence"/>
</dbReference>
<evidence type="ECO:0000256" key="11">
    <source>
        <dbReference type="SAM" id="SignalP"/>
    </source>
</evidence>
<dbReference type="PANTHER" id="PTHR10519">
    <property type="entry name" value="GABA-B RECEPTOR"/>
    <property type="match status" value="1"/>
</dbReference>
<dbReference type="PANTHER" id="PTHR10519:SF20">
    <property type="entry name" value="G-PROTEIN COUPLED RECEPTOR 156-RELATED"/>
    <property type="match status" value="1"/>
</dbReference>
<feature type="chain" id="PRO_5045166839" description="G-protein coupled receptors family 3 profile domain-containing protein" evidence="11">
    <location>
        <begin position="21"/>
        <end position="1043"/>
    </location>
</feature>
<keyword evidence="8" id="KW-0807">Transducer</keyword>
<evidence type="ECO:0000256" key="1">
    <source>
        <dbReference type="ARBA" id="ARBA00004141"/>
    </source>
</evidence>
<dbReference type="EMBL" id="JAFCIX010000152">
    <property type="protein sequence ID" value="KAH6597241.1"/>
    <property type="molecule type" value="Genomic_DNA"/>
</dbReference>
<comment type="subcellular location">
    <subcellularLocation>
        <location evidence="1">Membrane</location>
        <topology evidence="1">Multi-pass membrane protein</topology>
    </subcellularLocation>
</comment>
<dbReference type="Gene3D" id="3.40.50.2300">
    <property type="match status" value="2"/>
</dbReference>
<protein>
    <recommendedName>
        <fullName evidence="12">G-protein coupled receptors family 3 profile domain-containing protein</fullName>
    </recommendedName>
</protein>
<feature type="region of interest" description="Disordered" evidence="9">
    <location>
        <begin position="987"/>
        <end position="1014"/>
    </location>
</feature>
<dbReference type="InterPro" id="IPR001828">
    <property type="entry name" value="ANF_lig-bd_rcpt"/>
</dbReference>
<dbReference type="Pfam" id="PF01094">
    <property type="entry name" value="ANF_receptor"/>
    <property type="match status" value="1"/>
</dbReference>
<feature type="transmembrane region" description="Helical" evidence="10">
    <location>
        <begin position="564"/>
        <end position="587"/>
    </location>
</feature>
<keyword evidence="3 10" id="KW-1133">Transmembrane helix</keyword>
<reference evidence="13 14" key="1">
    <citation type="submission" date="2021-02" db="EMBL/GenBank/DDBJ databases">
        <title>Variation within the Batrachochytrium salamandrivorans European outbreak.</title>
        <authorList>
            <person name="Kelly M."/>
            <person name="Pasmans F."/>
            <person name="Shea T.P."/>
            <person name="Munoz J.F."/>
            <person name="Carranza S."/>
            <person name="Cuomo C.A."/>
            <person name="Martel A."/>
        </authorList>
    </citation>
    <scope>NUCLEOTIDE SEQUENCE [LARGE SCALE GENOMIC DNA]</scope>
    <source>
        <strain evidence="13 14">AMFP18/2</strain>
    </source>
</reference>
<feature type="transmembrane region" description="Helical" evidence="10">
    <location>
        <begin position="661"/>
        <end position="683"/>
    </location>
</feature>
<evidence type="ECO:0000256" key="2">
    <source>
        <dbReference type="ARBA" id="ARBA00022692"/>
    </source>
</evidence>
<keyword evidence="6" id="KW-0675">Receptor</keyword>
<evidence type="ECO:0000256" key="10">
    <source>
        <dbReference type="SAM" id="Phobius"/>
    </source>
</evidence>
<keyword evidence="2 10" id="KW-0812">Transmembrane</keyword>
<feature type="transmembrane region" description="Helical" evidence="10">
    <location>
        <begin position="532"/>
        <end position="552"/>
    </location>
</feature>
<feature type="transmembrane region" description="Helical" evidence="10">
    <location>
        <begin position="608"/>
        <end position="628"/>
    </location>
</feature>
<dbReference type="SUPFAM" id="SSF53822">
    <property type="entry name" value="Periplasmic binding protein-like I"/>
    <property type="match status" value="1"/>
</dbReference>
<keyword evidence="5 10" id="KW-0472">Membrane</keyword>
<dbReference type="InterPro" id="IPR000337">
    <property type="entry name" value="GPCR_3"/>
</dbReference>
<feature type="transmembrane region" description="Helical" evidence="10">
    <location>
        <begin position="497"/>
        <end position="520"/>
    </location>
</feature>
<evidence type="ECO:0000256" key="4">
    <source>
        <dbReference type="ARBA" id="ARBA00023040"/>
    </source>
</evidence>
<evidence type="ECO:0000256" key="5">
    <source>
        <dbReference type="ARBA" id="ARBA00023136"/>
    </source>
</evidence>
<evidence type="ECO:0000313" key="14">
    <source>
        <dbReference type="Proteomes" id="UP001648503"/>
    </source>
</evidence>
<evidence type="ECO:0000256" key="8">
    <source>
        <dbReference type="ARBA" id="ARBA00023224"/>
    </source>
</evidence>
<gene>
    <name evidence="13" type="ORF">BASA50_004593</name>
</gene>
<comment type="caution">
    <text evidence="13">The sequence shown here is derived from an EMBL/GenBank/DDBJ whole genome shotgun (WGS) entry which is preliminary data.</text>
</comment>
<keyword evidence="4" id="KW-0297">G-protein coupled receptor</keyword>
<evidence type="ECO:0000313" key="13">
    <source>
        <dbReference type="EMBL" id="KAH6597241.1"/>
    </source>
</evidence>
<name>A0ABQ8FF49_9FUNG</name>
<dbReference type="PROSITE" id="PS50259">
    <property type="entry name" value="G_PROTEIN_RECEP_F3_4"/>
    <property type="match status" value="1"/>
</dbReference>
<feature type="transmembrane region" description="Helical" evidence="10">
    <location>
        <begin position="695"/>
        <end position="716"/>
    </location>
</feature>
<feature type="transmembrane region" description="Helical" evidence="10">
    <location>
        <begin position="728"/>
        <end position="747"/>
    </location>
</feature>
<proteinExistence type="predicted"/>
<keyword evidence="11" id="KW-0732">Signal</keyword>
<sequence length="1043" mass="114857">MRYYCWLPVLLFAAMASTRAAVVRPANKTFSTLTLAVIGDYNDPTMDNLALGVRMAADEINRNPAILPDATIVIVNVYPPPPSQLALLYDFLNFQCGNKPQYAVVGPGTTSTAVPLFLTCPNAPGFSVGAAGDILSDKTLYPLFFRYATSWGTKLYAQISYFQYFGWTRIALISSTYSVYQTAARLYISTYTNFGIEISASVQLPDPPETGHYFPIIKPTFDFLASANLRIFNVLAGADQVADCLMAANITGLLGSNYVWTTPQAAVDASAVPSRWGQMMDPSLLRSVTVLAQFTGPIPSNPYYRSFVPRCVNYINSVLSDPVQSALYSGLNTTTTDPNNMGFAPLYFYQDYQGTIPTFVVSIGYDGMYAIAEAWEQGITAAGSTSRSLADGTIKSQITLQNILQNAQANTTLMSAQFEATGDFRPFAFALQQYSGSSYFPENIVAYFRQPNASGIWNFSVNKTVYKWNGNRTFDDYPIAFIPSNEVYVGWNAPGTISLIVTAMCTSAYCIVLAIALLKYRKTPYVKSSSPFLLLVTAFGLSLMSLNVFTLIGTYRPISCKLRAFPTSLGLAIVLASMFVKCLRLFVIFCRPIALGPYSTILTRDSTLFAIMGAIISVMLTILVSFSFGAPFQSLQVYIDSSDTYVWACANTSPATTIGMSLIGCFLVILIIAVGVLAFYIRAIPDLFNNVKETINSLYIIVILGIVALFQGVMSYALILTEFYSENITIQFGVILVATILLGTPILRQLTTTAIFKLKLTTKTTRSRLSYLGSGRTTNDAKLEVGSVASGGMLLRNQMEAKMHKLEKINGNSKNYISIVTIKTNVSQEDTRNSKSTCQAILKNKSAVTMIGTNLKQWRRIRIVLFLDPAYIVMCSFRTDPSQVFYCGFLNITTVKAIKDTNYGFQNVIELNFENHLIVIPFEDEAQMKLWTNSICRTILAHEDPRQLKNLAANEHIYELEVERIEDKKTKDNPVAMNTNILKRTKTNSVVASSSKKKHGSQSPNLAGSQKSGVQLVSSTDSLPIVDARHTSSNPAINDVNRF</sequence>
<evidence type="ECO:0000256" key="6">
    <source>
        <dbReference type="ARBA" id="ARBA00023170"/>
    </source>
</evidence>
<feature type="domain" description="G-protein coupled receptors family 3 profile" evidence="12">
    <location>
        <begin position="495"/>
        <end position="743"/>
    </location>
</feature>
<dbReference type="PRINTS" id="PR00248">
    <property type="entry name" value="GPCRMGR"/>
</dbReference>
<dbReference type="CDD" id="cd13953">
    <property type="entry name" value="7tm_classC_mGluR-like"/>
    <property type="match status" value="1"/>
</dbReference>
<organism evidence="13 14">
    <name type="scientific">Batrachochytrium salamandrivorans</name>
    <dbReference type="NCBI Taxonomy" id="1357716"/>
    <lineage>
        <taxon>Eukaryota</taxon>
        <taxon>Fungi</taxon>
        <taxon>Fungi incertae sedis</taxon>
        <taxon>Chytridiomycota</taxon>
        <taxon>Chytridiomycota incertae sedis</taxon>
        <taxon>Chytridiomycetes</taxon>
        <taxon>Rhizophydiales</taxon>
        <taxon>Rhizophydiales incertae sedis</taxon>
        <taxon>Batrachochytrium</taxon>
    </lineage>
</organism>
<accession>A0ABQ8FF49</accession>
<feature type="signal peptide" evidence="11">
    <location>
        <begin position="1"/>
        <end position="20"/>
    </location>
</feature>
<dbReference type="SUPFAM" id="SSF50729">
    <property type="entry name" value="PH domain-like"/>
    <property type="match status" value="1"/>
</dbReference>
<keyword evidence="14" id="KW-1185">Reference proteome</keyword>
<feature type="compositionally biased region" description="Polar residues" evidence="9">
    <location>
        <begin position="1001"/>
        <end position="1014"/>
    </location>
</feature>
<evidence type="ECO:0000256" key="7">
    <source>
        <dbReference type="ARBA" id="ARBA00023180"/>
    </source>
</evidence>
<dbReference type="InterPro" id="IPR028082">
    <property type="entry name" value="Peripla_BP_I"/>
</dbReference>
<evidence type="ECO:0000256" key="9">
    <source>
        <dbReference type="SAM" id="MobiDB-lite"/>
    </source>
</evidence>
<evidence type="ECO:0000259" key="12">
    <source>
        <dbReference type="PROSITE" id="PS50259"/>
    </source>
</evidence>
<evidence type="ECO:0000256" key="3">
    <source>
        <dbReference type="ARBA" id="ARBA00022989"/>
    </source>
</evidence>
<dbReference type="InterPro" id="IPR002455">
    <property type="entry name" value="GPCR3_GABA-B"/>
</dbReference>
<keyword evidence="7" id="KW-0325">Glycoprotein</keyword>